<dbReference type="Pfam" id="PF01025">
    <property type="entry name" value="GrpE"/>
    <property type="match status" value="1"/>
</dbReference>
<accession>A0A428HHI9</accession>
<dbReference type="GO" id="GO:0006457">
    <property type="term" value="P:protein folding"/>
    <property type="evidence" value="ECO:0007669"/>
    <property type="project" value="InterPro"/>
</dbReference>
<dbReference type="AlphaFoldDB" id="A0A428HHI9"/>
<comment type="caution">
    <text evidence="9">The sequence shown here is derived from an EMBL/GenBank/DDBJ whole genome shotgun (WGS) entry which is preliminary data.</text>
</comment>
<feature type="compositionally biased region" description="Acidic residues" evidence="8">
    <location>
        <begin position="10"/>
        <end position="25"/>
    </location>
</feature>
<evidence type="ECO:0000256" key="7">
    <source>
        <dbReference type="RuleBase" id="RU004478"/>
    </source>
</evidence>
<dbReference type="NCBIfam" id="NF010753">
    <property type="entry name" value="PRK14156.1"/>
    <property type="match status" value="1"/>
</dbReference>
<gene>
    <name evidence="5" type="primary">grpE</name>
    <name evidence="9" type="ORF">D8790_05865</name>
</gene>
<reference evidence="9 10" key="1">
    <citation type="submission" date="2018-11" db="EMBL/GenBank/DDBJ databases">
        <title>Species Designations Belie Phenotypic and Genotypic Heterogeneity in Oral Streptococci.</title>
        <authorList>
            <person name="Velsko I."/>
        </authorList>
    </citation>
    <scope>NUCLEOTIDE SEQUENCE [LARGE SCALE GENOMIC DNA]</scope>
    <source>
        <strain evidence="9 10">BCC13</strain>
    </source>
</reference>
<dbReference type="GO" id="GO:0000774">
    <property type="term" value="F:adenyl-nucleotide exchange factor activity"/>
    <property type="evidence" value="ECO:0007669"/>
    <property type="project" value="InterPro"/>
</dbReference>
<dbReference type="GO" id="GO:0005737">
    <property type="term" value="C:cytoplasm"/>
    <property type="evidence" value="ECO:0007669"/>
    <property type="project" value="UniProtKB-SubCell"/>
</dbReference>
<dbReference type="SUPFAM" id="SSF51064">
    <property type="entry name" value="Head domain of nucleotide exchange factor GrpE"/>
    <property type="match status" value="1"/>
</dbReference>
<feature type="compositionally biased region" description="Basic and acidic residues" evidence="8">
    <location>
        <begin position="26"/>
        <end position="48"/>
    </location>
</feature>
<evidence type="ECO:0000256" key="2">
    <source>
        <dbReference type="ARBA" id="ARBA00022490"/>
    </source>
</evidence>
<dbReference type="GO" id="GO:0051087">
    <property type="term" value="F:protein-folding chaperone binding"/>
    <property type="evidence" value="ECO:0007669"/>
    <property type="project" value="InterPro"/>
</dbReference>
<evidence type="ECO:0000313" key="9">
    <source>
        <dbReference type="EMBL" id="RSJ95272.1"/>
    </source>
</evidence>
<evidence type="ECO:0000256" key="1">
    <source>
        <dbReference type="ARBA" id="ARBA00009054"/>
    </source>
</evidence>
<comment type="similarity">
    <text evidence="1 5 7">Belongs to the GrpE family.</text>
</comment>
<dbReference type="FunFam" id="2.30.22.10:FF:000004">
    <property type="entry name" value="Protein GrpE"/>
    <property type="match status" value="1"/>
</dbReference>
<dbReference type="PANTHER" id="PTHR21237">
    <property type="entry name" value="GRPE PROTEIN"/>
    <property type="match status" value="1"/>
</dbReference>
<dbReference type="InterPro" id="IPR013805">
    <property type="entry name" value="GrpE_CC"/>
</dbReference>
<keyword evidence="3 5" id="KW-0346">Stress response</keyword>
<dbReference type="NCBIfam" id="NF010759">
    <property type="entry name" value="PRK14162.1"/>
    <property type="match status" value="1"/>
</dbReference>
<protein>
    <recommendedName>
        <fullName evidence="5 6">Protein GrpE</fullName>
    </recommendedName>
    <alternativeName>
        <fullName evidence="5">HSP-70 cofactor</fullName>
    </alternativeName>
</protein>
<name>A0A428HHI9_STRCR</name>
<comment type="subunit">
    <text evidence="5">Homodimer.</text>
</comment>
<keyword evidence="4 5" id="KW-0143">Chaperone</keyword>
<evidence type="ECO:0000256" key="3">
    <source>
        <dbReference type="ARBA" id="ARBA00023016"/>
    </source>
</evidence>
<dbReference type="HAMAP" id="MF_01151">
    <property type="entry name" value="GrpE"/>
    <property type="match status" value="1"/>
</dbReference>
<dbReference type="PANTHER" id="PTHR21237:SF23">
    <property type="entry name" value="GRPE PROTEIN HOMOLOG, MITOCHONDRIAL"/>
    <property type="match status" value="1"/>
</dbReference>
<dbReference type="NCBIfam" id="NF010738">
    <property type="entry name" value="PRK14140.1"/>
    <property type="match status" value="1"/>
</dbReference>
<dbReference type="SUPFAM" id="SSF58014">
    <property type="entry name" value="Coiled-coil domain of nucleotide exchange factor GrpE"/>
    <property type="match status" value="1"/>
</dbReference>
<comment type="function">
    <text evidence="5 6">Participates actively in the response to hyperosmotic and heat shock by preventing the aggregation of stress-denatured proteins, in association with DnaK and GrpE. It is the nucleotide exchange factor for DnaK and may function as a thermosensor. Unfolded proteins bind initially to DnaJ; upon interaction with the DnaJ-bound protein, DnaK hydrolyzes its bound ATP, resulting in the formation of a stable complex. GrpE releases ADP from DnaK; ATP binding to DnaK triggers the release of the substrate protein, thus completing the reaction cycle. Several rounds of ATP-dependent interactions between DnaJ, DnaK and GrpE are required for fully efficient folding.</text>
</comment>
<dbReference type="GO" id="GO:0042803">
    <property type="term" value="F:protein homodimerization activity"/>
    <property type="evidence" value="ECO:0007669"/>
    <property type="project" value="InterPro"/>
</dbReference>
<evidence type="ECO:0000256" key="5">
    <source>
        <dbReference type="HAMAP-Rule" id="MF_01151"/>
    </source>
</evidence>
<dbReference type="RefSeq" id="WP_125387968.1">
    <property type="nucleotide sequence ID" value="NZ_RJPU01000003.1"/>
</dbReference>
<dbReference type="CDD" id="cd00446">
    <property type="entry name" value="GrpE"/>
    <property type="match status" value="1"/>
</dbReference>
<sequence length="188" mass="21490">MSEEIKNEEVKEEEVVEATEEAVETAEEKVETAKEADETTPEKSELELANERAEDFENKYLRAHAEMQNIQRRANEERQLLQRYRSQDLAKAILPSLDNLERALAVEGLTDDVKKGLEMVQESLIHALKEEGIEEIAADGEFDHNYHMAIQTVPADDEHPADTIAQVFQKGYKLHDRILRPAMVVVYS</sequence>
<dbReference type="PROSITE" id="PS01071">
    <property type="entry name" value="GRPE"/>
    <property type="match status" value="1"/>
</dbReference>
<dbReference type="Proteomes" id="UP000278843">
    <property type="component" value="Unassembled WGS sequence"/>
</dbReference>
<evidence type="ECO:0000313" key="10">
    <source>
        <dbReference type="Proteomes" id="UP000278843"/>
    </source>
</evidence>
<dbReference type="InterPro" id="IPR009012">
    <property type="entry name" value="GrpE_head"/>
</dbReference>
<proteinExistence type="inferred from homology"/>
<feature type="region of interest" description="Disordered" evidence="8">
    <location>
        <begin position="1"/>
        <end position="48"/>
    </location>
</feature>
<organism evidence="9 10">
    <name type="scientific">Streptococcus cristatus</name>
    <dbReference type="NCBI Taxonomy" id="45634"/>
    <lineage>
        <taxon>Bacteria</taxon>
        <taxon>Bacillati</taxon>
        <taxon>Bacillota</taxon>
        <taxon>Bacilli</taxon>
        <taxon>Lactobacillales</taxon>
        <taxon>Streptococcaceae</taxon>
        <taxon>Streptococcus</taxon>
    </lineage>
</organism>
<dbReference type="Gene3D" id="2.30.22.10">
    <property type="entry name" value="Head domain of nucleotide exchange factor GrpE"/>
    <property type="match status" value="1"/>
</dbReference>
<evidence type="ECO:0000256" key="4">
    <source>
        <dbReference type="ARBA" id="ARBA00023186"/>
    </source>
</evidence>
<dbReference type="GO" id="GO:0051082">
    <property type="term" value="F:unfolded protein binding"/>
    <property type="evidence" value="ECO:0007669"/>
    <property type="project" value="TreeGrafter"/>
</dbReference>
<dbReference type="EMBL" id="RJPU01000003">
    <property type="protein sequence ID" value="RSJ95272.1"/>
    <property type="molecule type" value="Genomic_DNA"/>
</dbReference>
<keyword evidence="2 5" id="KW-0963">Cytoplasm</keyword>
<dbReference type="PRINTS" id="PR00773">
    <property type="entry name" value="GRPEPROTEIN"/>
</dbReference>
<dbReference type="InterPro" id="IPR000740">
    <property type="entry name" value="GrpE"/>
</dbReference>
<evidence type="ECO:0000256" key="8">
    <source>
        <dbReference type="SAM" id="MobiDB-lite"/>
    </source>
</evidence>
<comment type="subcellular location">
    <subcellularLocation>
        <location evidence="5">Cytoplasm</location>
    </subcellularLocation>
</comment>
<evidence type="ECO:0000256" key="6">
    <source>
        <dbReference type="RuleBase" id="RU000639"/>
    </source>
</evidence>
<dbReference type="Gene3D" id="3.90.20.20">
    <property type="match status" value="1"/>
</dbReference>